<keyword evidence="3 7" id="KW-0812">Transmembrane</keyword>
<organism evidence="9 10">
    <name type="scientific">Halovulum marinum</name>
    <dbReference type="NCBI Taxonomy" id="2662447"/>
    <lineage>
        <taxon>Bacteria</taxon>
        <taxon>Pseudomonadati</taxon>
        <taxon>Pseudomonadota</taxon>
        <taxon>Alphaproteobacteria</taxon>
        <taxon>Rhodobacterales</taxon>
        <taxon>Paracoccaceae</taxon>
        <taxon>Halovulum</taxon>
    </lineage>
</organism>
<feature type="transmembrane region" description="Helical" evidence="7">
    <location>
        <begin position="232"/>
        <end position="253"/>
    </location>
</feature>
<dbReference type="EMBL" id="WIND01000006">
    <property type="protein sequence ID" value="MSU90015.1"/>
    <property type="molecule type" value="Genomic_DNA"/>
</dbReference>
<feature type="transmembrane region" description="Helical" evidence="7">
    <location>
        <begin position="202"/>
        <end position="220"/>
    </location>
</feature>
<feature type="domain" description="EamA" evidence="8">
    <location>
        <begin position="205"/>
        <end position="338"/>
    </location>
</feature>
<evidence type="ECO:0000256" key="4">
    <source>
        <dbReference type="ARBA" id="ARBA00022989"/>
    </source>
</evidence>
<dbReference type="Gene3D" id="1.10.3730.20">
    <property type="match status" value="1"/>
</dbReference>
<feature type="transmembrane region" description="Helical" evidence="7">
    <location>
        <begin position="265"/>
        <end position="288"/>
    </location>
</feature>
<evidence type="ECO:0000259" key="8">
    <source>
        <dbReference type="Pfam" id="PF00892"/>
    </source>
</evidence>
<comment type="subcellular location">
    <subcellularLocation>
        <location evidence="1">Membrane</location>
        <topology evidence="1">Multi-pass membrane protein</topology>
    </subcellularLocation>
</comment>
<feature type="domain" description="EamA" evidence="8">
    <location>
        <begin position="62"/>
        <end position="190"/>
    </location>
</feature>
<dbReference type="PANTHER" id="PTHR32322:SF2">
    <property type="entry name" value="EAMA DOMAIN-CONTAINING PROTEIN"/>
    <property type="match status" value="1"/>
</dbReference>
<dbReference type="RefSeq" id="WP_154446498.1">
    <property type="nucleotide sequence ID" value="NZ_WIND01000006.1"/>
</dbReference>
<comment type="similarity">
    <text evidence="2">Belongs to the EamA transporter family.</text>
</comment>
<feature type="compositionally biased region" description="Basic and acidic residues" evidence="6">
    <location>
        <begin position="1"/>
        <end position="10"/>
    </location>
</feature>
<name>A0A6L5Z1S3_9RHOB</name>
<feature type="transmembrane region" description="Helical" evidence="7">
    <location>
        <begin position="59"/>
        <end position="79"/>
    </location>
</feature>
<dbReference type="SUPFAM" id="SSF103481">
    <property type="entry name" value="Multidrug resistance efflux transporter EmrE"/>
    <property type="match status" value="2"/>
</dbReference>
<protein>
    <submittedName>
        <fullName evidence="9">EamA family transporter</fullName>
    </submittedName>
</protein>
<comment type="caution">
    <text evidence="9">The sequence shown here is derived from an EMBL/GenBank/DDBJ whole genome shotgun (WGS) entry which is preliminary data.</text>
</comment>
<evidence type="ECO:0000313" key="9">
    <source>
        <dbReference type="EMBL" id="MSU90015.1"/>
    </source>
</evidence>
<evidence type="ECO:0000313" key="10">
    <source>
        <dbReference type="Proteomes" id="UP000474957"/>
    </source>
</evidence>
<feature type="transmembrane region" description="Helical" evidence="7">
    <location>
        <begin position="297"/>
        <end position="315"/>
    </location>
</feature>
<evidence type="ECO:0000256" key="7">
    <source>
        <dbReference type="SAM" id="Phobius"/>
    </source>
</evidence>
<feature type="transmembrane region" description="Helical" evidence="7">
    <location>
        <begin position="175"/>
        <end position="196"/>
    </location>
</feature>
<dbReference type="PANTHER" id="PTHR32322">
    <property type="entry name" value="INNER MEMBRANE TRANSPORTER"/>
    <property type="match status" value="1"/>
</dbReference>
<evidence type="ECO:0000256" key="5">
    <source>
        <dbReference type="ARBA" id="ARBA00023136"/>
    </source>
</evidence>
<dbReference type="Proteomes" id="UP000474957">
    <property type="component" value="Unassembled WGS sequence"/>
</dbReference>
<feature type="transmembrane region" description="Helical" evidence="7">
    <location>
        <begin position="91"/>
        <end position="109"/>
    </location>
</feature>
<keyword evidence="4 7" id="KW-1133">Transmembrane helix</keyword>
<accession>A0A6L5Z1S3</accession>
<feature type="transmembrane region" description="Helical" evidence="7">
    <location>
        <begin position="321"/>
        <end position="343"/>
    </location>
</feature>
<sequence length="355" mass="36175">MRQPPRRDHPAPGPARSAPGPAHPAPGPARPAPGPARPATGPAHPAPDRPPDRPAGWKAPAALALTILIWASFLVATRAAVTARMGPLEVALVRFGTGAVLFLPVLLRHGPVPRGVRPADLVLLPLFGGVLFILLLAGGLRFAPVADSGVFTPSMLPLYVALLSAALLGERFSRLQMAGFAMIVTGALAVGGWEAAANAGTGAWRGHLMFTGAALSWAAYTVLFRRSGLAPAVAGAVLCFWSAVVLGAMALVVGVDFTALPPRSLALQVLVQGVLSGFVATFTFFYAVRHLGASRSAAFAALVPVLAAVGGWALLGEAIGPVKAAGIAVVSAGVALASGAFPLRKRVAQHAAHDV</sequence>
<evidence type="ECO:0000256" key="6">
    <source>
        <dbReference type="SAM" id="MobiDB-lite"/>
    </source>
</evidence>
<keyword evidence="10" id="KW-1185">Reference proteome</keyword>
<dbReference type="AlphaFoldDB" id="A0A6L5Z1S3"/>
<reference evidence="9 10" key="1">
    <citation type="submission" date="2019-10" db="EMBL/GenBank/DDBJ databases">
        <title>Cognatihalovulum marinum gen. nov. sp. nov., a new member of the family Rhodobacteraceae isolated from deep seawater of the Northwest Indian Ocean.</title>
        <authorList>
            <person name="Ruan C."/>
            <person name="Wang J."/>
            <person name="Zheng X."/>
            <person name="Song L."/>
            <person name="Zhu Y."/>
            <person name="Huang Y."/>
            <person name="Lu Z."/>
            <person name="Du W."/>
            <person name="Huang L."/>
            <person name="Dai X."/>
        </authorList>
    </citation>
    <scope>NUCLEOTIDE SEQUENCE [LARGE SCALE GENOMIC DNA]</scope>
    <source>
        <strain evidence="9 10">2CG4</strain>
    </source>
</reference>
<feature type="region of interest" description="Disordered" evidence="6">
    <location>
        <begin position="1"/>
        <end position="55"/>
    </location>
</feature>
<dbReference type="GO" id="GO:0016020">
    <property type="term" value="C:membrane"/>
    <property type="evidence" value="ECO:0007669"/>
    <property type="project" value="UniProtKB-SubCell"/>
</dbReference>
<evidence type="ECO:0000256" key="2">
    <source>
        <dbReference type="ARBA" id="ARBA00007362"/>
    </source>
</evidence>
<dbReference type="InterPro" id="IPR050638">
    <property type="entry name" value="AA-Vitamin_Transporters"/>
</dbReference>
<feature type="transmembrane region" description="Helical" evidence="7">
    <location>
        <begin position="149"/>
        <end position="168"/>
    </location>
</feature>
<evidence type="ECO:0000256" key="3">
    <source>
        <dbReference type="ARBA" id="ARBA00022692"/>
    </source>
</evidence>
<dbReference type="InterPro" id="IPR000620">
    <property type="entry name" value="EamA_dom"/>
</dbReference>
<feature type="transmembrane region" description="Helical" evidence="7">
    <location>
        <begin position="121"/>
        <end position="143"/>
    </location>
</feature>
<keyword evidence="5 7" id="KW-0472">Membrane</keyword>
<gene>
    <name evidence="9" type="ORF">GE300_10375</name>
</gene>
<feature type="compositionally biased region" description="Pro residues" evidence="6">
    <location>
        <begin position="21"/>
        <end position="36"/>
    </location>
</feature>
<dbReference type="Pfam" id="PF00892">
    <property type="entry name" value="EamA"/>
    <property type="match status" value="2"/>
</dbReference>
<evidence type="ECO:0000256" key="1">
    <source>
        <dbReference type="ARBA" id="ARBA00004141"/>
    </source>
</evidence>
<proteinExistence type="inferred from homology"/>
<dbReference type="InterPro" id="IPR037185">
    <property type="entry name" value="EmrE-like"/>
</dbReference>